<organism evidence="1 2">
    <name type="scientific">Thermanaerothrix solaris</name>
    <dbReference type="NCBI Taxonomy" id="3058434"/>
    <lineage>
        <taxon>Bacteria</taxon>
        <taxon>Bacillati</taxon>
        <taxon>Chloroflexota</taxon>
        <taxon>Anaerolineae</taxon>
        <taxon>Anaerolineales</taxon>
        <taxon>Anaerolineaceae</taxon>
        <taxon>Thermanaerothrix</taxon>
    </lineage>
</organism>
<evidence type="ECO:0000313" key="2">
    <source>
        <dbReference type="Proteomes" id="UP001254165"/>
    </source>
</evidence>
<proteinExistence type="predicted"/>
<dbReference type="PANTHER" id="PTHR37953:SF1">
    <property type="entry name" value="UPF0127 PROTEIN MJ1496"/>
    <property type="match status" value="1"/>
</dbReference>
<reference evidence="1 2" key="1">
    <citation type="submission" date="2023-07" db="EMBL/GenBank/DDBJ databases">
        <title>Novel species of Thermanaerothrix with wide hydrolytic capabilities.</title>
        <authorList>
            <person name="Zayulina K.S."/>
            <person name="Podosokorskaya O.A."/>
            <person name="Elcheninov A.G."/>
        </authorList>
    </citation>
    <scope>NUCLEOTIDE SEQUENCE [LARGE SCALE GENOMIC DNA]</scope>
    <source>
        <strain evidence="1 2">4228-RoL</strain>
    </source>
</reference>
<dbReference type="Proteomes" id="UP001254165">
    <property type="component" value="Unassembled WGS sequence"/>
</dbReference>
<keyword evidence="2" id="KW-1185">Reference proteome</keyword>
<accession>A0ABU3NJT3</accession>
<sequence length="122" mass="14390">MRLALIQNLTQPLANPIRVRFCSSYWERLWGLMFRPHLAPDEGILLAEPHEGRLETAIHMLFMRFDIAVIWINRARRVVDLCHAHPWALLYVPRQPASYVLETHPDYLTCFRVNDEVEITLL</sequence>
<evidence type="ECO:0000313" key="1">
    <source>
        <dbReference type="EMBL" id="MDT8897097.1"/>
    </source>
</evidence>
<dbReference type="Gene3D" id="2.60.120.1140">
    <property type="entry name" value="Protein of unknown function DUF192"/>
    <property type="match status" value="1"/>
</dbReference>
<dbReference type="InterPro" id="IPR038695">
    <property type="entry name" value="Saro_0823-like_sf"/>
</dbReference>
<name>A0ABU3NJT3_9CHLR</name>
<protein>
    <submittedName>
        <fullName evidence="1">DUF192 domain-containing protein</fullName>
    </submittedName>
</protein>
<dbReference type="PANTHER" id="PTHR37953">
    <property type="entry name" value="UPF0127 PROTEIN MJ1496"/>
    <property type="match status" value="1"/>
</dbReference>
<dbReference type="Pfam" id="PF02643">
    <property type="entry name" value="DUF192"/>
    <property type="match status" value="1"/>
</dbReference>
<dbReference type="InterPro" id="IPR003795">
    <property type="entry name" value="DUF192"/>
</dbReference>
<dbReference type="RefSeq" id="WP_315623747.1">
    <property type="nucleotide sequence ID" value="NZ_JAUHMF010000001.1"/>
</dbReference>
<dbReference type="EMBL" id="JAUHMF010000001">
    <property type="protein sequence ID" value="MDT8897097.1"/>
    <property type="molecule type" value="Genomic_DNA"/>
</dbReference>
<comment type="caution">
    <text evidence="1">The sequence shown here is derived from an EMBL/GenBank/DDBJ whole genome shotgun (WGS) entry which is preliminary data.</text>
</comment>
<gene>
    <name evidence="1" type="ORF">QYE77_02380</name>
</gene>